<proteinExistence type="inferred from homology"/>
<comment type="similarity">
    <text evidence="1">Belongs to the 4-hydroxybenzoyl-CoA thioesterase family.</text>
</comment>
<dbReference type="PANTHER" id="PTHR31793">
    <property type="entry name" value="4-HYDROXYBENZOYL-COA THIOESTERASE FAMILY MEMBER"/>
    <property type="match status" value="1"/>
</dbReference>
<dbReference type="Pfam" id="PF13279">
    <property type="entry name" value="4HBT_2"/>
    <property type="match status" value="1"/>
</dbReference>
<dbReference type="SUPFAM" id="SSF54637">
    <property type="entry name" value="Thioesterase/thiol ester dehydrase-isomerase"/>
    <property type="match status" value="1"/>
</dbReference>
<accession>A0A1H2DZR7</accession>
<name>A0A1H2DZR7_9BACT</name>
<dbReference type="InterPro" id="IPR050563">
    <property type="entry name" value="4-hydroxybenzoyl-CoA_TE"/>
</dbReference>
<reference evidence="4" key="1">
    <citation type="submission" date="2016-10" db="EMBL/GenBank/DDBJ databases">
        <authorList>
            <person name="Varghese N."/>
            <person name="Submissions S."/>
        </authorList>
    </citation>
    <scope>NUCLEOTIDE SEQUENCE [LARGE SCALE GENOMIC DNA]</scope>
    <source>
        <strain evidence="4">DSM 3384</strain>
    </source>
</reference>
<dbReference type="Gene3D" id="3.10.129.10">
    <property type="entry name" value="Hotdog Thioesterase"/>
    <property type="match status" value="1"/>
</dbReference>
<evidence type="ECO:0000256" key="1">
    <source>
        <dbReference type="ARBA" id="ARBA00005953"/>
    </source>
</evidence>
<evidence type="ECO:0000313" key="3">
    <source>
        <dbReference type="EMBL" id="SDT87938.1"/>
    </source>
</evidence>
<keyword evidence="4" id="KW-1185">Reference proteome</keyword>
<dbReference type="GO" id="GO:0047617">
    <property type="term" value="F:fatty acyl-CoA hydrolase activity"/>
    <property type="evidence" value="ECO:0007669"/>
    <property type="project" value="TreeGrafter"/>
</dbReference>
<evidence type="ECO:0000256" key="2">
    <source>
        <dbReference type="ARBA" id="ARBA00022801"/>
    </source>
</evidence>
<dbReference type="RefSeq" id="WP_041279217.1">
    <property type="nucleotide sequence ID" value="NZ_FNLL01000002.1"/>
</dbReference>
<evidence type="ECO:0000313" key="4">
    <source>
        <dbReference type="Proteomes" id="UP000199608"/>
    </source>
</evidence>
<dbReference type="CDD" id="cd00586">
    <property type="entry name" value="4HBT"/>
    <property type="match status" value="1"/>
</dbReference>
<protein>
    <submittedName>
        <fullName evidence="3">Acyl-CoA thioesterase FadM</fullName>
    </submittedName>
</protein>
<gene>
    <name evidence="3" type="ORF">SAMN04487931_102331</name>
</gene>
<sequence length="140" mass="15787">MARIEIDMIKKFVFETEIAIRISNLNYGNHVGHDALISLMHEARVRFLCRFGFSETDIDGKGLILADLAVSYKSQSFYGDKLKFEIGTGDFNKYGCDIFYRATNAKTGNLVLLAKTGIVFIDRTQNKVTTIPEAFLSQFS</sequence>
<dbReference type="PANTHER" id="PTHR31793:SF27">
    <property type="entry name" value="NOVEL THIOESTERASE SUPERFAMILY DOMAIN AND SAPOSIN A-TYPE DOMAIN CONTAINING PROTEIN (0610012H03RIK)"/>
    <property type="match status" value="1"/>
</dbReference>
<dbReference type="Proteomes" id="UP000199608">
    <property type="component" value="Unassembled WGS sequence"/>
</dbReference>
<dbReference type="InterPro" id="IPR029069">
    <property type="entry name" value="HotDog_dom_sf"/>
</dbReference>
<dbReference type="EMBL" id="FNLL01000002">
    <property type="protein sequence ID" value="SDT87938.1"/>
    <property type="molecule type" value="Genomic_DNA"/>
</dbReference>
<keyword evidence="2" id="KW-0378">Hydrolase</keyword>
<organism evidence="3 4">
    <name type="scientific">Desulfobacula phenolica</name>
    <dbReference type="NCBI Taxonomy" id="90732"/>
    <lineage>
        <taxon>Bacteria</taxon>
        <taxon>Pseudomonadati</taxon>
        <taxon>Thermodesulfobacteriota</taxon>
        <taxon>Desulfobacteria</taxon>
        <taxon>Desulfobacterales</taxon>
        <taxon>Desulfobacteraceae</taxon>
        <taxon>Desulfobacula</taxon>
    </lineage>
</organism>
<dbReference type="AlphaFoldDB" id="A0A1H2DZR7"/>